<accession>A0ABT3G397</accession>
<dbReference type="Proteomes" id="UP001165653">
    <property type="component" value="Unassembled WGS sequence"/>
</dbReference>
<evidence type="ECO:0000313" key="1">
    <source>
        <dbReference type="EMBL" id="MCW1913700.1"/>
    </source>
</evidence>
<protein>
    <recommendedName>
        <fullName evidence="3">DUF2191 domain-containing protein</fullName>
    </recommendedName>
</protein>
<proteinExistence type="predicted"/>
<sequence>MKTKTTRLPDPLAGQLETIATANLTSEAKVIELAVERLVAEVRETGRLPLPPVNFEPAAI</sequence>
<reference evidence="1" key="1">
    <citation type="submission" date="2022-10" db="EMBL/GenBank/DDBJ databases">
        <title>Luteolibacter sp. GHJ8, whole genome shotgun sequencing project.</title>
        <authorList>
            <person name="Zhao G."/>
            <person name="Shen L."/>
        </authorList>
    </citation>
    <scope>NUCLEOTIDE SEQUENCE</scope>
    <source>
        <strain evidence="1">GHJ8</strain>
    </source>
</reference>
<name>A0ABT3G397_9BACT</name>
<dbReference type="EMBL" id="JAPDDR010000004">
    <property type="protein sequence ID" value="MCW1913700.1"/>
    <property type="molecule type" value="Genomic_DNA"/>
</dbReference>
<evidence type="ECO:0000313" key="2">
    <source>
        <dbReference type="Proteomes" id="UP001165653"/>
    </source>
</evidence>
<evidence type="ECO:0008006" key="3">
    <source>
        <dbReference type="Google" id="ProtNLM"/>
    </source>
</evidence>
<gene>
    <name evidence="1" type="ORF">OJ996_08950</name>
</gene>
<keyword evidence="2" id="KW-1185">Reference proteome</keyword>
<organism evidence="1 2">
    <name type="scientific">Luteolibacter rhizosphaerae</name>
    <dbReference type="NCBI Taxonomy" id="2989719"/>
    <lineage>
        <taxon>Bacteria</taxon>
        <taxon>Pseudomonadati</taxon>
        <taxon>Verrucomicrobiota</taxon>
        <taxon>Verrucomicrobiia</taxon>
        <taxon>Verrucomicrobiales</taxon>
        <taxon>Verrucomicrobiaceae</taxon>
        <taxon>Luteolibacter</taxon>
    </lineage>
</organism>
<dbReference type="RefSeq" id="WP_264513202.1">
    <property type="nucleotide sequence ID" value="NZ_JAPDDR010000004.1"/>
</dbReference>
<comment type="caution">
    <text evidence="1">The sequence shown here is derived from an EMBL/GenBank/DDBJ whole genome shotgun (WGS) entry which is preliminary data.</text>
</comment>